<evidence type="ECO:0000313" key="1">
    <source>
        <dbReference type="EMBL" id="MCP9272459.1"/>
    </source>
</evidence>
<dbReference type="RefSeq" id="WP_255059639.1">
    <property type="nucleotide sequence ID" value="NZ_JANDBD010000003.1"/>
</dbReference>
<dbReference type="EMBL" id="JANDBD010000003">
    <property type="protein sequence ID" value="MCP9272459.1"/>
    <property type="molecule type" value="Genomic_DNA"/>
</dbReference>
<evidence type="ECO:0000313" key="2">
    <source>
        <dbReference type="Proteomes" id="UP001651690"/>
    </source>
</evidence>
<protein>
    <submittedName>
        <fullName evidence="1">Uncharacterized protein</fullName>
    </submittedName>
</protein>
<sequence>MESVIERGLARCPRCVAVADYYFVELSPNLLRYEVNCRTCGEAYREEHGPVPPNFGAVAAVDEWLPEASVVPVRERMQAWVGSARLRANAATWRSIKLTQSALLLLQRRGRYQ</sequence>
<gene>
    <name evidence="1" type="ORF">NM203_09700</name>
</gene>
<comment type="caution">
    <text evidence="1">The sequence shown here is derived from an EMBL/GenBank/DDBJ whole genome shotgun (WGS) entry which is preliminary data.</text>
</comment>
<accession>A0ABT1M2H0</accession>
<dbReference type="Proteomes" id="UP001651690">
    <property type="component" value="Unassembled WGS sequence"/>
</dbReference>
<organism evidence="1 2">
    <name type="scientific">Mycolicibacterium arenosum</name>
    <dbReference type="NCBI Taxonomy" id="2952157"/>
    <lineage>
        <taxon>Bacteria</taxon>
        <taxon>Bacillati</taxon>
        <taxon>Actinomycetota</taxon>
        <taxon>Actinomycetes</taxon>
        <taxon>Mycobacteriales</taxon>
        <taxon>Mycobacteriaceae</taxon>
        <taxon>Mycolicibacterium</taxon>
    </lineage>
</organism>
<reference evidence="1 2" key="1">
    <citation type="submission" date="2022-06" db="EMBL/GenBank/DDBJ databases">
        <title>Mycolicibacterium sp. CAU 1645 isolated from seawater.</title>
        <authorList>
            <person name="Kim W."/>
        </authorList>
    </citation>
    <scope>NUCLEOTIDE SEQUENCE [LARGE SCALE GENOMIC DNA]</scope>
    <source>
        <strain evidence="1 2">CAU 1645</strain>
    </source>
</reference>
<proteinExistence type="predicted"/>
<keyword evidence="2" id="KW-1185">Reference proteome</keyword>
<name>A0ABT1M2H0_9MYCO</name>